<name>E1RAJ5_SEDSS</name>
<dbReference type="GO" id="GO:0055052">
    <property type="term" value="C:ATP-binding cassette (ABC) transporter complex, substrate-binding subunit-containing"/>
    <property type="evidence" value="ECO:0007669"/>
    <property type="project" value="TreeGrafter"/>
</dbReference>
<dbReference type="CDD" id="cd14748">
    <property type="entry name" value="PBP2_UgpB"/>
    <property type="match status" value="1"/>
</dbReference>
<comment type="similarity">
    <text evidence="1">Belongs to the bacterial solute-binding protein 1 family.</text>
</comment>
<evidence type="ECO:0000313" key="6">
    <source>
        <dbReference type="Proteomes" id="UP000002318"/>
    </source>
</evidence>
<keyword evidence="2" id="KW-0813">Transport</keyword>
<dbReference type="RefSeq" id="WP_013255822.1">
    <property type="nucleotide sequence ID" value="NC_014364.1"/>
</dbReference>
<dbReference type="OrthoDB" id="41208at2"/>
<dbReference type="Pfam" id="PF13416">
    <property type="entry name" value="SBP_bac_8"/>
    <property type="match status" value="1"/>
</dbReference>
<dbReference type="PANTHER" id="PTHR30061">
    <property type="entry name" value="MALTOSE-BINDING PERIPLASMIC PROTEIN"/>
    <property type="match status" value="1"/>
</dbReference>
<gene>
    <name evidence="5" type="ordered locus">Spirs_3265</name>
</gene>
<evidence type="ECO:0000256" key="4">
    <source>
        <dbReference type="SAM" id="SignalP"/>
    </source>
</evidence>
<dbReference type="STRING" id="573413.Spirs_3265"/>
<keyword evidence="6" id="KW-1185">Reference proteome</keyword>
<dbReference type="eggNOG" id="COG1653">
    <property type="taxonomic scope" value="Bacteria"/>
</dbReference>
<dbReference type="EMBL" id="CP002116">
    <property type="protein sequence ID" value="ADK82363.1"/>
    <property type="molecule type" value="Genomic_DNA"/>
</dbReference>
<organism evidence="5 6">
    <name type="scientific">Sediminispirochaeta smaragdinae (strain DSM 11293 / JCM 15392 / SEBR 4228)</name>
    <name type="common">Spirochaeta smaragdinae</name>
    <dbReference type="NCBI Taxonomy" id="573413"/>
    <lineage>
        <taxon>Bacteria</taxon>
        <taxon>Pseudomonadati</taxon>
        <taxon>Spirochaetota</taxon>
        <taxon>Spirochaetia</taxon>
        <taxon>Spirochaetales</taxon>
        <taxon>Spirochaetaceae</taxon>
        <taxon>Sediminispirochaeta</taxon>
    </lineage>
</organism>
<dbReference type="GO" id="GO:1901982">
    <property type="term" value="F:maltose binding"/>
    <property type="evidence" value="ECO:0007669"/>
    <property type="project" value="TreeGrafter"/>
</dbReference>
<dbReference type="HOGENOM" id="CLU_031285_10_1_12"/>
<dbReference type="SUPFAM" id="SSF53850">
    <property type="entry name" value="Periplasmic binding protein-like II"/>
    <property type="match status" value="1"/>
</dbReference>
<feature type="chain" id="PRO_5003150705" evidence="4">
    <location>
        <begin position="20"/>
        <end position="412"/>
    </location>
</feature>
<dbReference type="KEGG" id="ssm:Spirs_3265"/>
<dbReference type="AlphaFoldDB" id="E1RAJ5"/>
<proteinExistence type="inferred from homology"/>
<dbReference type="GO" id="GO:0042956">
    <property type="term" value="P:maltodextrin transmembrane transport"/>
    <property type="evidence" value="ECO:0007669"/>
    <property type="project" value="TreeGrafter"/>
</dbReference>
<evidence type="ECO:0000313" key="5">
    <source>
        <dbReference type="EMBL" id="ADK82363.1"/>
    </source>
</evidence>
<dbReference type="PANTHER" id="PTHR30061:SF50">
    <property type="entry name" value="MALTOSE_MALTODEXTRIN-BINDING PERIPLASMIC PROTEIN"/>
    <property type="match status" value="1"/>
</dbReference>
<dbReference type="InterPro" id="IPR006059">
    <property type="entry name" value="SBP"/>
</dbReference>
<evidence type="ECO:0000256" key="3">
    <source>
        <dbReference type="ARBA" id="ARBA00022729"/>
    </source>
</evidence>
<evidence type="ECO:0000256" key="2">
    <source>
        <dbReference type="ARBA" id="ARBA00022448"/>
    </source>
</evidence>
<dbReference type="GO" id="GO:0015768">
    <property type="term" value="P:maltose transport"/>
    <property type="evidence" value="ECO:0007669"/>
    <property type="project" value="TreeGrafter"/>
</dbReference>
<dbReference type="Proteomes" id="UP000002318">
    <property type="component" value="Chromosome"/>
</dbReference>
<sequence length="412" mass="45301">MKKGIAAILILFVSGLLFAGGAQEKQGTPESDSAPGEKKTVVIWNYWETVKHQETLARICKDYNNSQDQVEVVTKYIPFADFKKQLSIGVVASELPDMVIIDNPDHASYAAMGIFADITDELASWPGLKEYYEGPLNSCKLDGRLYGLPFGSNCLSLFYNEDMLNEAGVEPPTTWEELKDVALKTTKGTVHGFGISSLQNEEGTFGFLCWLWGTGNSSFEINDANGIKALSLVRDLAKSGAMPKDVINWTQGDTMNQFISGNLAMMVNGPWQVPTMREQAPDLNWNVVMMPVGDEPASDLGGENFAIINGDRVPEAIEFLKFVASPEEMKTYINDFGYIASRKDVADTQFSDDPIMKVFVKQMAYAYPRGPHPRWPEISDALSLAMNECITGVSTPEAAAAKAQQTIDSIVK</sequence>
<dbReference type="Gene3D" id="3.40.190.10">
    <property type="entry name" value="Periplasmic binding protein-like II"/>
    <property type="match status" value="2"/>
</dbReference>
<evidence type="ECO:0000256" key="1">
    <source>
        <dbReference type="ARBA" id="ARBA00008520"/>
    </source>
</evidence>
<reference evidence="5 6" key="1">
    <citation type="journal article" date="2010" name="Stand. Genomic Sci.">
        <title>Complete genome sequence of Spirochaeta smaragdinae type strain (SEBR 4228).</title>
        <authorList>
            <person name="Mavromatis K."/>
            <person name="Yasawong M."/>
            <person name="Chertkov O."/>
            <person name="Lapidus A."/>
            <person name="Lucas S."/>
            <person name="Nolan M."/>
            <person name="Del Rio T.G."/>
            <person name="Tice H."/>
            <person name="Cheng J.F."/>
            <person name="Pitluck S."/>
            <person name="Liolios K."/>
            <person name="Ivanova N."/>
            <person name="Tapia R."/>
            <person name="Han C."/>
            <person name="Bruce D."/>
            <person name="Goodwin L."/>
            <person name="Pati A."/>
            <person name="Chen A."/>
            <person name="Palaniappan K."/>
            <person name="Land M."/>
            <person name="Hauser L."/>
            <person name="Chang Y.J."/>
            <person name="Jeffries C.D."/>
            <person name="Detter J.C."/>
            <person name="Rohde M."/>
            <person name="Brambilla E."/>
            <person name="Spring S."/>
            <person name="Goker M."/>
            <person name="Sikorski J."/>
            <person name="Woyke T."/>
            <person name="Bristow J."/>
            <person name="Eisen J.A."/>
            <person name="Markowitz V."/>
            <person name="Hugenholtz P."/>
            <person name="Klenk H.P."/>
            <person name="Kyrpides N.C."/>
        </authorList>
    </citation>
    <scope>NUCLEOTIDE SEQUENCE [LARGE SCALE GENOMIC DNA]</scope>
    <source>
        <strain evidence="6">DSM 11293 / JCM 15392 / SEBR 4228</strain>
    </source>
</reference>
<accession>E1RAJ5</accession>
<feature type="signal peptide" evidence="4">
    <location>
        <begin position="1"/>
        <end position="19"/>
    </location>
</feature>
<protein>
    <submittedName>
        <fullName evidence="5">Extracellular solute-binding protein family 1</fullName>
    </submittedName>
</protein>
<keyword evidence="3 4" id="KW-0732">Signal</keyword>